<dbReference type="InterPro" id="IPR010193">
    <property type="entry name" value="RsbW"/>
</dbReference>
<gene>
    <name evidence="6" type="primary">rsbW_1</name>
    <name evidence="6" type="ORF">PAECIP111802_03563</name>
</gene>
<comment type="caution">
    <text evidence="6">The sequence shown here is derived from an EMBL/GenBank/DDBJ whole genome shotgun (WGS) entry which is preliminary data.</text>
</comment>
<dbReference type="GO" id="GO:0004674">
    <property type="term" value="F:protein serine/threonine kinase activity"/>
    <property type="evidence" value="ECO:0007669"/>
    <property type="project" value="UniProtKB-EC"/>
</dbReference>
<evidence type="ECO:0000256" key="4">
    <source>
        <dbReference type="ARBA" id="ARBA00022840"/>
    </source>
</evidence>
<evidence type="ECO:0000256" key="3">
    <source>
        <dbReference type="ARBA" id="ARBA00022777"/>
    </source>
</evidence>
<evidence type="ECO:0000313" key="6">
    <source>
        <dbReference type="EMBL" id="CAG7645619.1"/>
    </source>
</evidence>
<accession>A0ABN7TLI9</accession>
<evidence type="ECO:0000313" key="7">
    <source>
        <dbReference type="Proteomes" id="UP000730618"/>
    </source>
</evidence>
<sequence length="159" mass="17716">MHKERIEAKNMKRESQVVSLTVPAEAEFIDLVRLTLYGICSKLGFSYEEIEDMKVAVAEACNNAVVHAYDPGSPGELEVRFERIEDGLRISVKDFGPSFDFVEKAQQAEPLLGKSLDEVRVGGLGIYLMQALMDDVEVHTGAGTEVVMTKRVYKSEEMV</sequence>
<dbReference type="InterPro" id="IPR003594">
    <property type="entry name" value="HATPase_dom"/>
</dbReference>
<dbReference type="Pfam" id="PF13581">
    <property type="entry name" value="HATPase_c_2"/>
    <property type="match status" value="1"/>
</dbReference>
<dbReference type="NCBIfam" id="NF003144">
    <property type="entry name" value="PRK04069.1"/>
    <property type="match status" value="1"/>
</dbReference>
<keyword evidence="1 6" id="KW-0808">Transferase</keyword>
<evidence type="ECO:0000259" key="5">
    <source>
        <dbReference type="Pfam" id="PF13581"/>
    </source>
</evidence>
<evidence type="ECO:0000256" key="2">
    <source>
        <dbReference type="ARBA" id="ARBA00022741"/>
    </source>
</evidence>
<keyword evidence="4" id="KW-0067">ATP-binding</keyword>
<dbReference type="CDD" id="cd16936">
    <property type="entry name" value="HATPase_RsbW-like"/>
    <property type="match status" value="1"/>
</dbReference>
<dbReference type="EMBL" id="CAJVCE010000009">
    <property type="protein sequence ID" value="CAG7645619.1"/>
    <property type="molecule type" value="Genomic_DNA"/>
</dbReference>
<protein>
    <submittedName>
        <fullName evidence="6">Serine-protein kinase RsbW</fullName>
        <ecNumber evidence="6">2.7.11.1</ecNumber>
    </submittedName>
</protein>
<reference evidence="6 7" key="1">
    <citation type="submission" date="2021-06" db="EMBL/GenBank/DDBJ databases">
        <authorList>
            <person name="Criscuolo A."/>
        </authorList>
    </citation>
    <scope>NUCLEOTIDE SEQUENCE [LARGE SCALE GENOMIC DNA]</scope>
    <source>
        <strain evidence="7">CIP 111802</strain>
    </source>
</reference>
<keyword evidence="3 6" id="KW-0418">Kinase</keyword>
<dbReference type="EC" id="2.7.11.1" evidence="6"/>
<organism evidence="6 7">
    <name type="scientific">Paenibacillus allorhizosphaerae</name>
    <dbReference type="NCBI Taxonomy" id="2849866"/>
    <lineage>
        <taxon>Bacteria</taxon>
        <taxon>Bacillati</taxon>
        <taxon>Bacillota</taxon>
        <taxon>Bacilli</taxon>
        <taxon>Bacillales</taxon>
        <taxon>Paenibacillaceae</taxon>
        <taxon>Paenibacillus</taxon>
    </lineage>
</organism>
<proteinExistence type="predicted"/>
<keyword evidence="2" id="KW-0547">Nucleotide-binding</keyword>
<dbReference type="Proteomes" id="UP000730618">
    <property type="component" value="Unassembled WGS sequence"/>
</dbReference>
<dbReference type="NCBIfam" id="TIGR01924">
    <property type="entry name" value="rsbW_low_gc"/>
    <property type="match status" value="1"/>
</dbReference>
<keyword evidence="7" id="KW-1185">Reference proteome</keyword>
<name>A0ABN7TLI9_9BACL</name>
<evidence type="ECO:0000256" key="1">
    <source>
        <dbReference type="ARBA" id="ARBA00022679"/>
    </source>
</evidence>
<dbReference type="InterPro" id="IPR050267">
    <property type="entry name" value="Anti-sigma-factor_SerPK"/>
</dbReference>
<dbReference type="PANTHER" id="PTHR35526:SF9">
    <property type="entry name" value="SERINE-PROTEIN KINASE RSBW"/>
    <property type="match status" value="1"/>
</dbReference>
<dbReference type="PANTHER" id="PTHR35526">
    <property type="entry name" value="ANTI-SIGMA-F FACTOR RSBW-RELATED"/>
    <property type="match status" value="1"/>
</dbReference>
<feature type="domain" description="Histidine kinase/HSP90-like ATPase" evidence="5">
    <location>
        <begin position="22"/>
        <end position="150"/>
    </location>
</feature>